<evidence type="ECO:0000313" key="7">
    <source>
        <dbReference type="Proteomes" id="UP001060104"/>
    </source>
</evidence>
<accession>A0A174FMX0</accession>
<dbReference type="RefSeq" id="WP_010538103.1">
    <property type="nucleotide sequence ID" value="NZ_CABMFH010000002.1"/>
</dbReference>
<sequence>MSRRSQLEHEVSVAQERVKKAAKDTPKDIIKLWEQELVDLELELNNLVDDEEDNNED</sequence>
<evidence type="ECO:0000313" key="3">
    <source>
        <dbReference type="EMBL" id="MCS2793597.1"/>
    </source>
</evidence>
<dbReference type="EMBL" id="CP103141">
    <property type="protein sequence ID" value="UVQ73422.1"/>
    <property type="molecule type" value="Genomic_DNA"/>
</dbReference>
<dbReference type="Proteomes" id="UP000095606">
    <property type="component" value="Unassembled WGS sequence"/>
</dbReference>
<dbReference type="Proteomes" id="UP001204548">
    <property type="component" value="Unassembled WGS sequence"/>
</dbReference>
<dbReference type="AlphaFoldDB" id="A0A174FMX0"/>
<dbReference type="EMBL" id="JANUTS010000001">
    <property type="protein sequence ID" value="MCS2793597.1"/>
    <property type="molecule type" value="Genomic_DNA"/>
</dbReference>
<protein>
    <submittedName>
        <fullName evidence="2">Uncharacterized protein</fullName>
    </submittedName>
</protein>
<dbReference type="EMBL" id="CACRSZ010000099">
    <property type="protein sequence ID" value="VYT55258.1"/>
    <property type="molecule type" value="Genomic_DNA"/>
</dbReference>
<evidence type="ECO:0000313" key="2">
    <source>
        <dbReference type="EMBL" id="CUO50216.1"/>
    </source>
</evidence>
<evidence type="ECO:0000256" key="1">
    <source>
        <dbReference type="SAM" id="Coils"/>
    </source>
</evidence>
<dbReference type="EMBL" id="CZAE01000002">
    <property type="protein sequence ID" value="CUO50216.1"/>
    <property type="molecule type" value="Genomic_DNA"/>
</dbReference>
<reference evidence="5" key="2">
    <citation type="submission" date="2019-11" db="EMBL/GenBank/DDBJ databases">
        <authorList>
            <person name="Feng L."/>
        </authorList>
    </citation>
    <scope>NUCLEOTIDE SEQUENCE</scope>
    <source>
        <strain evidence="5">BfaecisLFYP10</strain>
    </source>
</reference>
<organism evidence="2 6">
    <name type="scientific">Bacteroides faecis</name>
    <dbReference type="NCBI Taxonomy" id="674529"/>
    <lineage>
        <taxon>Bacteria</taxon>
        <taxon>Pseudomonadati</taxon>
        <taxon>Bacteroidota</taxon>
        <taxon>Bacteroidia</taxon>
        <taxon>Bacteroidales</taxon>
        <taxon>Bacteroidaceae</taxon>
        <taxon>Bacteroides</taxon>
    </lineage>
</organism>
<keyword evidence="1" id="KW-0175">Coiled coil</keyword>
<reference evidence="2 6" key="1">
    <citation type="submission" date="2015-09" db="EMBL/GenBank/DDBJ databases">
        <authorList>
            <consortium name="Pathogen Informatics"/>
        </authorList>
    </citation>
    <scope>NUCLEOTIDE SEQUENCE [LARGE SCALE GENOMIC DNA]</scope>
    <source>
        <strain evidence="2 6">2789STDY5834846</strain>
    </source>
</reference>
<proteinExistence type="predicted"/>
<accession>A0A6N2XPZ5</accession>
<feature type="coiled-coil region" evidence="1">
    <location>
        <begin position="4"/>
        <end position="57"/>
    </location>
</feature>
<dbReference type="Proteomes" id="UP001060104">
    <property type="component" value="Chromosome"/>
</dbReference>
<name>A0A174FMX0_9BACE</name>
<evidence type="ECO:0000313" key="5">
    <source>
        <dbReference type="EMBL" id="VYT55258.1"/>
    </source>
</evidence>
<evidence type="ECO:0000313" key="4">
    <source>
        <dbReference type="EMBL" id="UVQ73422.1"/>
    </source>
</evidence>
<dbReference type="GeneID" id="69590479"/>
<evidence type="ECO:0000313" key="6">
    <source>
        <dbReference type="Proteomes" id="UP000095606"/>
    </source>
</evidence>
<keyword evidence="7" id="KW-1185">Reference proteome</keyword>
<gene>
    <name evidence="5" type="ORF">BFLFYP10_04961</name>
    <name evidence="2" type="ORF">ERS852461_00398</name>
    <name evidence="3" type="ORF">NXW97_16575</name>
    <name evidence="4" type="ORF">NXY30_20665</name>
</gene>
<reference evidence="3" key="3">
    <citation type="submission" date="2022-08" db="EMBL/GenBank/DDBJ databases">
        <title>Genome Sequencing of Bacteroides fragilis Group Isolates with Nanopore Technology.</title>
        <authorList>
            <person name="Tisza M.J."/>
            <person name="Smith D."/>
            <person name="Dekker J.P."/>
        </authorList>
    </citation>
    <scope>NUCLEOTIDE SEQUENCE</scope>
    <source>
        <strain evidence="3">BFG-351</strain>
        <strain evidence="4">BFG-527</strain>
    </source>
</reference>